<keyword evidence="2" id="KW-1185">Reference proteome</keyword>
<dbReference type="Proteomes" id="UP001321582">
    <property type="component" value="Chromosome"/>
</dbReference>
<organism evidence="1 2">
    <name type="scientific">Haliovirga abyssi</name>
    <dbReference type="NCBI Taxonomy" id="2996794"/>
    <lineage>
        <taxon>Bacteria</taxon>
        <taxon>Fusobacteriati</taxon>
        <taxon>Fusobacteriota</taxon>
        <taxon>Fusobacteriia</taxon>
        <taxon>Fusobacteriales</taxon>
        <taxon>Haliovirgaceae</taxon>
        <taxon>Haliovirga</taxon>
    </lineage>
</organism>
<dbReference type="EMBL" id="AP027059">
    <property type="protein sequence ID" value="BDU51457.1"/>
    <property type="molecule type" value="Genomic_DNA"/>
</dbReference>
<dbReference type="AlphaFoldDB" id="A0AAU9DIM8"/>
<dbReference type="KEGG" id="haby:HLVA_20260"/>
<evidence type="ECO:0000313" key="2">
    <source>
        <dbReference type="Proteomes" id="UP001321582"/>
    </source>
</evidence>
<dbReference type="RefSeq" id="WP_307904347.1">
    <property type="nucleotide sequence ID" value="NZ_AP027059.1"/>
</dbReference>
<sequence length="112" mass="13220">MYFMFLKIIDIDYKDDIFLALESVEIDKASYVEGNNLDSILRDEMPIFKGFFKTEEDKSKKVILITALVKEKKQIDDFINILKEADIDIENDDIIRVVAWKVDYIFDKIEKS</sequence>
<gene>
    <name evidence="1" type="ORF">HLVA_20260</name>
</gene>
<proteinExistence type="predicted"/>
<protein>
    <recommendedName>
        <fullName evidence="3">DUF3240 domain-containing protein</fullName>
    </recommendedName>
</protein>
<evidence type="ECO:0008006" key="3">
    <source>
        <dbReference type="Google" id="ProtNLM"/>
    </source>
</evidence>
<evidence type="ECO:0000313" key="1">
    <source>
        <dbReference type="EMBL" id="BDU51457.1"/>
    </source>
</evidence>
<reference evidence="1 2" key="1">
    <citation type="submission" date="2022-11" db="EMBL/GenBank/DDBJ databases">
        <title>Haliovirga abyssi gen. nov., sp. nov., a mesophilic fermentative bacterium isolated from the Iheya North hydrothermal field and the proposal of Haliovirgaceae fam. nov.</title>
        <authorList>
            <person name="Miyazaki U."/>
            <person name="Tame A."/>
            <person name="Miyazaki J."/>
            <person name="Takai K."/>
            <person name="Sawayama S."/>
            <person name="Kitajima M."/>
            <person name="Okamoto A."/>
            <person name="Nakagawa S."/>
        </authorList>
    </citation>
    <scope>NUCLEOTIDE SEQUENCE [LARGE SCALE GENOMIC DNA]</scope>
    <source>
        <strain evidence="1 2">IC12</strain>
    </source>
</reference>
<accession>A0AAU9DIM8</accession>
<name>A0AAU9DIM8_9FUSO</name>